<keyword evidence="3" id="KW-1185">Reference proteome</keyword>
<reference evidence="2" key="1">
    <citation type="submission" date="2023-06" db="EMBL/GenBank/DDBJ databases">
        <title>Genomic analysis of the entomopathogenic nematode Steinernema hermaphroditum.</title>
        <authorList>
            <person name="Schwarz E.M."/>
            <person name="Heppert J.K."/>
            <person name="Baniya A."/>
            <person name="Schwartz H.T."/>
            <person name="Tan C.-H."/>
            <person name="Antoshechkin I."/>
            <person name="Sternberg P.W."/>
            <person name="Goodrich-Blair H."/>
            <person name="Dillman A.R."/>
        </authorList>
    </citation>
    <scope>NUCLEOTIDE SEQUENCE</scope>
    <source>
        <strain evidence="2">PS9179</strain>
        <tissue evidence="2">Whole animal</tissue>
    </source>
</reference>
<dbReference type="AlphaFoldDB" id="A0AA39I2H2"/>
<accession>A0AA39I2H2</accession>
<evidence type="ECO:0000313" key="3">
    <source>
        <dbReference type="Proteomes" id="UP001175271"/>
    </source>
</evidence>
<organism evidence="2 3">
    <name type="scientific">Steinernema hermaphroditum</name>
    <dbReference type="NCBI Taxonomy" id="289476"/>
    <lineage>
        <taxon>Eukaryota</taxon>
        <taxon>Metazoa</taxon>
        <taxon>Ecdysozoa</taxon>
        <taxon>Nematoda</taxon>
        <taxon>Chromadorea</taxon>
        <taxon>Rhabditida</taxon>
        <taxon>Tylenchina</taxon>
        <taxon>Panagrolaimomorpha</taxon>
        <taxon>Strongyloidoidea</taxon>
        <taxon>Steinernematidae</taxon>
        <taxon>Steinernema</taxon>
    </lineage>
</organism>
<gene>
    <name evidence="2" type="ORF">QR680_011860</name>
</gene>
<evidence type="ECO:0008006" key="4">
    <source>
        <dbReference type="Google" id="ProtNLM"/>
    </source>
</evidence>
<feature type="region of interest" description="Disordered" evidence="1">
    <location>
        <begin position="202"/>
        <end position="235"/>
    </location>
</feature>
<name>A0AA39I2H2_9BILA</name>
<feature type="compositionally biased region" description="Basic and acidic residues" evidence="1">
    <location>
        <begin position="202"/>
        <end position="230"/>
    </location>
</feature>
<sequence>MTDVSSSAAMKSLMGVDQRVPPTVKGEAVLIMHNAKEFDSLIKFRARDPEAVVVEPASETIRAGETRMVKVNFTLKKKPNIHTINVEERLILPIPKTPNGRRVNIDEVVTCFEIVAELQLVMFDAHMGIRMAQLTDSLDIVFVIRCMDEESDVKVIPECCCVASTNPVSDDDAEVEEVKKEKEMFAHERALEKLMIGELKAKVEKPSSEQSKTELEKSKTEVSKTKPEKPRKAKGFRRLIAFCR</sequence>
<dbReference type="Proteomes" id="UP001175271">
    <property type="component" value="Unassembled WGS sequence"/>
</dbReference>
<dbReference type="EMBL" id="JAUCMV010000002">
    <property type="protein sequence ID" value="KAK0415272.1"/>
    <property type="molecule type" value="Genomic_DNA"/>
</dbReference>
<comment type="caution">
    <text evidence="2">The sequence shown here is derived from an EMBL/GenBank/DDBJ whole genome shotgun (WGS) entry which is preliminary data.</text>
</comment>
<proteinExistence type="predicted"/>
<protein>
    <recommendedName>
        <fullName evidence="4">MSP domain-containing protein</fullName>
    </recommendedName>
</protein>
<evidence type="ECO:0000256" key="1">
    <source>
        <dbReference type="SAM" id="MobiDB-lite"/>
    </source>
</evidence>
<evidence type="ECO:0000313" key="2">
    <source>
        <dbReference type="EMBL" id="KAK0415272.1"/>
    </source>
</evidence>